<keyword evidence="1" id="KW-1133">Transmembrane helix</keyword>
<keyword evidence="1" id="KW-0472">Membrane</keyword>
<evidence type="ECO:0000256" key="1">
    <source>
        <dbReference type="SAM" id="Phobius"/>
    </source>
</evidence>
<reference evidence="2" key="2">
    <citation type="journal article" date="2021" name="Microbiome">
        <title>Successional dynamics and alternative stable states in a saline activated sludge microbial community over 9 years.</title>
        <authorList>
            <person name="Wang Y."/>
            <person name="Ye J."/>
            <person name="Ju F."/>
            <person name="Liu L."/>
            <person name="Boyd J.A."/>
            <person name="Deng Y."/>
            <person name="Parks D.H."/>
            <person name="Jiang X."/>
            <person name="Yin X."/>
            <person name="Woodcroft B.J."/>
            <person name="Tyson G.W."/>
            <person name="Hugenholtz P."/>
            <person name="Polz M.F."/>
            <person name="Zhang T."/>
        </authorList>
    </citation>
    <scope>NUCLEOTIDE SEQUENCE</scope>
    <source>
        <strain evidence="2">HKST-UBA03</strain>
    </source>
</reference>
<sequence>MICRKKILLVNIFLFALLLVRVVNVNADEFYERGGDNNDGYGYRGAFSYCAVGGVMPYVYSSLPSSCTQDGCITYNGDDVVGYTTEAIQAFDYDGLVALSNDFRDISVPPNTPIDFVSFIHNGTGHSVHIESVRANLSEYYRTDSVTYVHDSDLGNFNRLGANASILTTPILAVTDLGGGSYDYSYRDYASYQIEHLIDVDLNDGEYVNEVAYSFNTIQPMLLVGDESSVEAIAVGSEATLTYSIVVQNVSAYVLDDIEVTVTTPYSSSVSLDDGSTFVAGEKKTYAYEVAGAYDPDDSDATAMIAITDPNSHTESAGIVTNFIERDDVDDGDPGHVSAPTGWLSWQPTDQVHTWLMNEGERSNNEITLLPYVAYGEVAGVITDNTPTSTPTATPTPISAVLPTTGNVGATLFVVGLVIVIMGIGVLLVL</sequence>
<accession>A0A955LK43</accession>
<reference evidence="2" key="1">
    <citation type="submission" date="2020-04" db="EMBL/GenBank/DDBJ databases">
        <authorList>
            <person name="Zhang T."/>
        </authorList>
    </citation>
    <scope>NUCLEOTIDE SEQUENCE</scope>
    <source>
        <strain evidence="2">HKST-UBA03</strain>
    </source>
</reference>
<dbReference type="Proteomes" id="UP000751518">
    <property type="component" value="Unassembled WGS sequence"/>
</dbReference>
<dbReference type="EMBL" id="JAGQKZ010000002">
    <property type="protein sequence ID" value="MCA9391664.1"/>
    <property type="molecule type" value="Genomic_DNA"/>
</dbReference>
<protein>
    <recommendedName>
        <fullName evidence="4">DUF11 domain-containing protein</fullName>
    </recommendedName>
</protein>
<keyword evidence="1" id="KW-0812">Transmembrane</keyword>
<comment type="caution">
    <text evidence="2">The sequence shown here is derived from an EMBL/GenBank/DDBJ whole genome shotgun (WGS) entry which is preliminary data.</text>
</comment>
<evidence type="ECO:0000313" key="2">
    <source>
        <dbReference type="EMBL" id="MCA9391664.1"/>
    </source>
</evidence>
<name>A0A955LK43_UNCKA</name>
<proteinExistence type="predicted"/>
<gene>
    <name evidence="2" type="ORF">KC614_00475</name>
</gene>
<evidence type="ECO:0008006" key="4">
    <source>
        <dbReference type="Google" id="ProtNLM"/>
    </source>
</evidence>
<evidence type="ECO:0000313" key="3">
    <source>
        <dbReference type="Proteomes" id="UP000751518"/>
    </source>
</evidence>
<organism evidence="2 3">
    <name type="scientific">candidate division WWE3 bacterium</name>
    <dbReference type="NCBI Taxonomy" id="2053526"/>
    <lineage>
        <taxon>Bacteria</taxon>
        <taxon>Katanobacteria</taxon>
    </lineage>
</organism>
<dbReference type="AlphaFoldDB" id="A0A955LK43"/>
<feature type="transmembrane region" description="Helical" evidence="1">
    <location>
        <begin position="408"/>
        <end position="429"/>
    </location>
</feature>